<evidence type="ECO:0000256" key="1">
    <source>
        <dbReference type="ARBA" id="ARBA00001974"/>
    </source>
</evidence>
<dbReference type="AlphaFoldDB" id="A0AAE2YR46"/>
<evidence type="ECO:0000256" key="5">
    <source>
        <dbReference type="ARBA" id="ARBA00023133"/>
    </source>
</evidence>
<evidence type="ECO:0000256" key="4">
    <source>
        <dbReference type="ARBA" id="ARBA00023002"/>
    </source>
</evidence>
<evidence type="ECO:0000256" key="2">
    <source>
        <dbReference type="ARBA" id="ARBA00022630"/>
    </source>
</evidence>
<comment type="caution">
    <text evidence="8">The sequence shown here is derived from an EMBL/GenBank/DDBJ whole genome shotgun (WGS) entry which is preliminary data.</text>
</comment>
<dbReference type="EMBL" id="JAAXYO010000165">
    <property type="protein sequence ID" value="MBU2788852.1"/>
    <property type="molecule type" value="Genomic_DNA"/>
</dbReference>
<dbReference type="PANTHER" id="PTHR42923:SF3">
    <property type="entry name" value="PROTOPORPHYRINOGEN OXIDASE"/>
    <property type="match status" value="1"/>
</dbReference>
<dbReference type="NCBIfam" id="TIGR00562">
    <property type="entry name" value="proto_IX_ox"/>
    <property type="match status" value="1"/>
</dbReference>
<keyword evidence="4 8" id="KW-0560">Oxidoreductase</keyword>
<dbReference type="EC" id="1.3.3.4" evidence="8"/>
<dbReference type="SUPFAM" id="SSF54373">
    <property type="entry name" value="FAD-linked reductases, C-terminal domain"/>
    <property type="match status" value="1"/>
</dbReference>
<name>A0AAE2YR46_9PROT</name>
<comment type="cofactor">
    <cofactor evidence="1">
        <name>FAD</name>
        <dbReference type="ChEBI" id="CHEBI:57692"/>
    </cofactor>
</comment>
<dbReference type="GO" id="GO:0004729">
    <property type="term" value="F:oxygen-dependent protoporphyrinogen oxidase activity"/>
    <property type="evidence" value="ECO:0007669"/>
    <property type="project" value="UniProtKB-EC"/>
</dbReference>
<evidence type="ECO:0000259" key="7">
    <source>
        <dbReference type="Pfam" id="PF01593"/>
    </source>
</evidence>
<evidence type="ECO:0000313" key="9">
    <source>
        <dbReference type="Proteomes" id="UP001197378"/>
    </source>
</evidence>
<dbReference type="InterPro" id="IPR002937">
    <property type="entry name" value="Amino_oxidase"/>
</dbReference>
<dbReference type="GO" id="GO:0006783">
    <property type="term" value="P:heme biosynthetic process"/>
    <property type="evidence" value="ECO:0007669"/>
    <property type="project" value="UniProtKB-KW"/>
</dbReference>
<dbReference type="RefSeq" id="WP_215870926.1">
    <property type="nucleotide sequence ID" value="NZ_JAAXYO010000165.1"/>
</dbReference>
<keyword evidence="5" id="KW-0350">Heme biosynthesis</keyword>
<dbReference type="PANTHER" id="PTHR42923">
    <property type="entry name" value="PROTOPORPHYRINOGEN OXIDASE"/>
    <property type="match status" value="1"/>
</dbReference>
<accession>A0AAE2YR46</accession>
<comment type="pathway">
    <text evidence="6">Porphyrin-containing compound metabolism.</text>
</comment>
<reference evidence="8" key="1">
    <citation type="journal article" date="2021" name="ISME J.">
        <title>Genomic evolution of the class Acidithiobacillia: deep-branching Proteobacteria living in extreme acidic conditions.</title>
        <authorList>
            <person name="Moya-Beltran A."/>
            <person name="Beard S."/>
            <person name="Rojas-Villalobos C."/>
            <person name="Issotta F."/>
            <person name="Gallardo Y."/>
            <person name="Ulloa R."/>
            <person name="Giaveno A."/>
            <person name="Degli Esposti M."/>
            <person name="Johnson D.B."/>
            <person name="Quatrini R."/>
        </authorList>
    </citation>
    <scope>NUCLEOTIDE SEQUENCE</scope>
    <source>
        <strain evidence="8">VAN18-1</strain>
    </source>
</reference>
<evidence type="ECO:0000313" key="8">
    <source>
        <dbReference type="EMBL" id="MBU2788852.1"/>
    </source>
</evidence>
<dbReference type="Gene3D" id="3.90.660.20">
    <property type="entry name" value="Protoporphyrinogen oxidase, mitochondrial, domain 2"/>
    <property type="match status" value="1"/>
</dbReference>
<sequence>MDVLPYLIVGAGITGLSLALRLQEEGKEFLLLEARETAGGNIRSRSEEGFTYDLGPNTLLVRDPLVADLLRRLALDGVTANPLARRRFVLNRHKRLIALGPGALLGGKLLSPAARLRLLAEPFRARAAAEESVATFVRRRLGPEILDWMVDPFVSGVFAGDPERLSLAASLPRLAQMEKEHGSLLLAGLRRKRPSMRSRLLSFAGGMQDLPRAAAATLGDRLRCNAPVTAILPVDQGWRVENKSGALLAKQLFLCLPTDAIIRLLPATAQPLRDQLAEIEYPAVATLALGFPRTKVEHPLDGFGVLIPRRLGIPTLGALFSSTLFPKRAPDGQVLLTVFLGGAQEAIPQEEALLFRQALEDLSPILGIQGQPSFQRAQLWPRAIPQYNLGHVQRIAAIDSALGDWPGLSLLGNWRGGVALGDCIRNGWEAGRIEG</sequence>
<organism evidence="8 9">
    <name type="scientific">Igneacidithiobacillus copahuensis</name>
    <dbReference type="NCBI Taxonomy" id="2724909"/>
    <lineage>
        <taxon>Bacteria</taxon>
        <taxon>Pseudomonadati</taxon>
        <taxon>Pseudomonadota</taxon>
        <taxon>Acidithiobacillia</taxon>
        <taxon>Acidithiobacillales</taxon>
        <taxon>Acidithiobacillaceae</taxon>
        <taxon>Igneacidithiobacillus</taxon>
    </lineage>
</organism>
<protein>
    <submittedName>
        <fullName evidence="8">Protoporphyrinogen oxidase</fullName>
        <ecNumber evidence="8">1.3.3.4</ecNumber>
    </submittedName>
</protein>
<feature type="domain" description="Amine oxidase" evidence="7">
    <location>
        <begin position="13"/>
        <end position="430"/>
    </location>
</feature>
<dbReference type="SUPFAM" id="SSF51905">
    <property type="entry name" value="FAD/NAD(P)-binding domain"/>
    <property type="match status" value="1"/>
</dbReference>
<gene>
    <name evidence="8" type="primary">hemG</name>
    <name evidence="8" type="ORF">HFQ13_11690</name>
</gene>
<keyword evidence="9" id="KW-1185">Reference proteome</keyword>
<keyword evidence="2" id="KW-0285">Flavoprotein</keyword>
<dbReference type="Pfam" id="PF01593">
    <property type="entry name" value="Amino_oxidase"/>
    <property type="match status" value="1"/>
</dbReference>
<dbReference type="InterPro" id="IPR036188">
    <property type="entry name" value="FAD/NAD-bd_sf"/>
</dbReference>
<dbReference type="Proteomes" id="UP001197378">
    <property type="component" value="Unassembled WGS sequence"/>
</dbReference>
<dbReference type="Gene3D" id="3.50.50.60">
    <property type="entry name" value="FAD/NAD(P)-binding domain"/>
    <property type="match status" value="1"/>
</dbReference>
<evidence type="ECO:0000256" key="6">
    <source>
        <dbReference type="ARBA" id="ARBA00023444"/>
    </source>
</evidence>
<evidence type="ECO:0000256" key="3">
    <source>
        <dbReference type="ARBA" id="ARBA00022827"/>
    </source>
</evidence>
<proteinExistence type="predicted"/>
<dbReference type="InterPro" id="IPR050464">
    <property type="entry name" value="Zeta_carotene_desat/Oxidored"/>
</dbReference>
<dbReference type="InterPro" id="IPR004572">
    <property type="entry name" value="Protoporphyrinogen_oxidase"/>
</dbReference>
<keyword evidence="3" id="KW-0274">FAD</keyword>
<dbReference type="Gene3D" id="1.10.3110.10">
    <property type="entry name" value="protoporphyrinogen ix oxidase, domain 3"/>
    <property type="match status" value="1"/>
</dbReference>